<evidence type="ECO:0000313" key="5">
    <source>
        <dbReference type="EMBL" id="KAK9810414.1"/>
    </source>
</evidence>
<feature type="region of interest" description="Disordered" evidence="3">
    <location>
        <begin position="215"/>
        <end position="238"/>
    </location>
</feature>
<dbReference type="CDD" id="cd18095">
    <property type="entry name" value="SpoU-like_rRNA-MTase"/>
    <property type="match status" value="1"/>
</dbReference>
<dbReference type="Pfam" id="PF00588">
    <property type="entry name" value="SpoU_methylase"/>
    <property type="match status" value="1"/>
</dbReference>
<dbReference type="SUPFAM" id="SSF75217">
    <property type="entry name" value="alpha/beta knot"/>
    <property type="match status" value="1"/>
</dbReference>
<dbReference type="GO" id="GO:0006396">
    <property type="term" value="P:RNA processing"/>
    <property type="evidence" value="ECO:0007669"/>
    <property type="project" value="InterPro"/>
</dbReference>
<evidence type="ECO:0000259" key="4">
    <source>
        <dbReference type="Pfam" id="PF00588"/>
    </source>
</evidence>
<evidence type="ECO:0000256" key="2">
    <source>
        <dbReference type="ARBA" id="ARBA00022679"/>
    </source>
</evidence>
<dbReference type="AlphaFoldDB" id="A0AAW1PLE3"/>
<dbReference type="InterPro" id="IPR029064">
    <property type="entry name" value="Ribosomal_eL30-like_sf"/>
</dbReference>
<dbReference type="InterPro" id="IPR029026">
    <property type="entry name" value="tRNA_m1G_MTases_N"/>
</dbReference>
<dbReference type="InterPro" id="IPR029028">
    <property type="entry name" value="Alpha/beta_knot_MTases"/>
</dbReference>
<dbReference type="Gene3D" id="3.30.1330.30">
    <property type="match status" value="1"/>
</dbReference>
<name>A0AAW1PLE3_9CHLO</name>
<organism evidence="5 6">
    <name type="scientific">[Myrmecia] bisecta</name>
    <dbReference type="NCBI Taxonomy" id="41462"/>
    <lineage>
        <taxon>Eukaryota</taxon>
        <taxon>Viridiplantae</taxon>
        <taxon>Chlorophyta</taxon>
        <taxon>core chlorophytes</taxon>
        <taxon>Trebouxiophyceae</taxon>
        <taxon>Trebouxiales</taxon>
        <taxon>Trebouxiaceae</taxon>
        <taxon>Myrmecia</taxon>
    </lineage>
</organism>
<dbReference type="GO" id="GO:0032259">
    <property type="term" value="P:methylation"/>
    <property type="evidence" value="ECO:0007669"/>
    <property type="project" value="UniProtKB-KW"/>
</dbReference>
<dbReference type="PANTHER" id="PTHR43191:SF2">
    <property type="entry name" value="RRNA METHYLTRANSFERASE 3, MITOCHONDRIAL"/>
    <property type="match status" value="1"/>
</dbReference>
<dbReference type="PANTHER" id="PTHR43191">
    <property type="entry name" value="RRNA METHYLTRANSFERASE 3"/>
    <property type="match status" value="1"/>
</dbReference>
<proteinExistence type="predicted"/>
<dbReference type="InterPro" id="IPR051259">
    <property type="entry name" value="rRNA_Methyltransferase"/>
</dbReference>
<dbReference type="Proteomes" id="UP001489004">
    <property type="component" value="Unassembled WGS sequence"/>
</dbReference>
<dbReference type="GO" id="GO:0008173">
    <property type="term" value="F:RNA methyltransferase activity"/>
    <property type="evidence" value="ECO:0007669"/>
    <property type="project" value="InterPro"/>
</dbReference>
<feature type="domain" description="tRNA/rRNA methyltransferase SpoU type" evidence="4">
    <location>
        <begin position="138"/>
        <end position="292"/>
    </location>
</feature>
<accession>A0AAW1PLE3</accession>
<evidence type="ECO:0000256" key="3">
    <source>
        <dbReference type="SAM" id="MobiDB-lite"/>
    </source>
</evidence>
<keyword evidence="2" id="KW-0808">Transferase</keyword>
<comment type="caution">
    <text evidence="5">The sequence shown here is derived from an EMBL/GenBank/DDBJ whole genome shotgun (WGS) entry which is preliminary data.</text>
</comment>
<dbReference type="InterPro" id="IPR001537">
    <property type="entry name" value="SpoU_MeTrfase"/>
</dbReference>
<dbReference type="Gene3D" id="3.40.1280.10">
    <property type="match status" value="1"/>
</dbReference>
<sequence>MVLASRVLAAAGSGVELPVVDVITSINNSYVKHCMKLRTSSSYRQEMGSVLVVGITPILEVTGNGGDIHTQVLFLLDDTEVPEGVQADRVVRVSEPVMRKLSGMDSVQGLQAVAQVEMPYVADFTDKASHAPGILERLLALDGLQDPGNLGTLLRTALALGWQGVFLLPGCCDPFNEKAMRAGRGAAFRVPIQVGDWDDLLRVTRQHGLRCLAAQPHPATSGQNDPADSHSPAPNSWELAGPAARRKTCLVLGSEGQGLSCRSRELCDPITIPMPGSMESLNVSQAGAILMFMLSQGLPTMLSDLYGPRK</sequence>
<reference evidence="5 6" key="1">
    <citation type="journal article" date="2024" name="Nat. Commun.">
        <title>Phylogenomics reveals the evolutionary origins of lichenization in chlorophyte algae.</title>
        <authorList>
            <person name="Puginier C."/>
            <person name="Libourel C."/>
            <person name="Otte J."/>
            <person name="Skaloud P."/>
            <person name="Haon M."/>
            <person name="Grisel S."/>
            <person name="Petersen M."/>
            <person name="Berrin J.G."/>
            <person name="Delaux P.M."/>
            <person name="Dal Grande F."/>
            <person name="Keller J."/>
        </authorList>
    </citation>
    <scope>NUCLEOTIDE SEQUENCE [LARGE SCALE GENOMIC DNA]</scope>
    <source>
        <strain evidence="5 6">SAG 2043</strain>
    </source>
</reference>
<dbReference type="SUPFAM" id="SSF55315">
    <property type="entry name" value="L30e-like"/>
    <property type="match status" value="1"/>
</dbReference>
<evidence type="ECO:0000313" key="6">
    <source>
        <dbReference type="Proteomes" id="UP001489004"/>
    </source>
</evidence>
<evidence type="ECO:0000256" key="1">
    <source>
        <dbReference type="ARBA" id="ARBA00022603"/>
    </source>
</evidence>
<protein>
    <recommendedName>
        <fullName evidence="4">tRNA/rRNA methyltransferase SpoU type domain-containing protein</fullName>
    </recommendedName>
</protein>
<dbReference type="EMBL" id="JALJOR010000010">
    <property type="protein sequence ID" value="KAK9810414.1"/>
    <property type="molecule type" value="Genomic_DNA"/>
</dbReference>
<keyword evidence="1" id="KW-0489">Methyltransferase</keyword>
<dbReference type="GO" id="GO:0003723">
    <property type="term" value="F:RNA binding"/>
    <property type="evidence" value="ECO:0007669"/>
    <property type="project" value="InterPro"/>
</dbReference>
<keyword evidence="6" id="KW-1185">Reference proteome</keyword>
<gene>
    <name evidence="5" type="ORF">WJX72_010321</name>
</gene>